<evidence type="ECO:0000313" key="8">
    <source>
        <dbReference type="Proteomes" id="UP000035514"/>
    </source>
</evidence>
<feature type="domain" description="Type II methyltransferase M.TaqI-like" evidence="6">
    <location>
        <begin position="320"/>
        <end position="570"/>
    </location>
</feature>
<dbReference type="NCBIfam" id="NF033452">
    <property type="entry name" value="BREX_1_MTaseX"/>
    <property type="match status" value="1"/>
</dbReference>
<comment type="caution">
    <text evidence="7">The sequence shown here is derived from an EMBL/GenBank/DDBJ whole genome shotgun (WGS) entry which is preliminary data.</text>
</comment>
<dbReference type="InterPro" id="IPR011639">
    <property type="entry name" value="MethylTrfase_TaqI-like_dom"/>
</dbReference>
<keyword evidence="3" id="KW-0808">Transferase</keyword>
<gene>
    <name evidence="7" type="ORF">AA20_09980</name>
</gene>
<dbReference type="PATRIC" id="fig|1447256.3.peg.1950"/>
<proteinExistence type="predicted"/>
<dbReference type="Proteomes" id="UP000035514">
    <property type="component" value="Unassembled WGS sequence"/>
</dbReference>
<protein>
    <recommendedName>
        <fullName evidence="1">site-specific DNA-methyltransferase (adenine-specific)</fullName>
        <ecNumber evidence="1">2.1.1.72</ecNumber>
    </recommendedName>
</protein>
<evidence type="ECO:0000256" key="5">
    <source>
        <dbReference type="ARBA" id="ARBA00047942"/>
    </source>
</evidence>
<dbReference type="PANTHER" id="PTHR33841:SF1">
    <property type="entry name" value="DNA METHYLTRANSFERASE A"/>
    <property type="match status" value="1"/>
</dbReference>
<reference evidence="7 8" key="1">
    <citation type="submission" date="2014-01" db="EMBL/GenBank/DDBJ databases">
        <title>Development of a Comparative Genomic Fingerprinting Assay for High Resolution Genotyping of Arcobacter butzleri.</title>
        <authorList>
            <person name="Webb A.L."/>
            <person name="Inglis G.D."/>
            <person name="Kruczkiewicz P."/>
            <person name="Selinger L.B."/>
            <person name="Taboada E.N."/>
        </authorList>
    </citation>
    <scope>NUCLEOTIDE SEQUENCE [LARGE SCALE GENOMIC DNA]</scope>
    <source>
        <strain evidence="7 8">L348</strain>
    </source>
</reference>
<dbReference type="EC" id="2.1.1.72" evidence="1"/>
<dbReference type="GO" id="GO:0006304">
    <property type="term" value="P:DNA modification"/>
    <property type="evidence" value="ECO:0007669"/>
    <property type="project" value="InterPro"/>
</dbReference>
<evidence type="ECO:0000256" key="3">
    <source>
        <dbReference type="ARBA" id="ARBA00022679"/>
    </source>
</evidence>
<evidence type="ECO:0000259" key="6">
    <source>
        <dbReference type="Pfam" id="PF07669"/>
    </source>
</evidence>
<evidence type="ECO:0000256" key="2">
    <source>
        <dbReference type="ARBA" id="ARBA00022603"/>
    </source>
</evidence>
<sequence length="1218" mass="141860">MKLADHVDGIRELIYKAFDKQFGRLGIGAKKTIEIEKLPTELHNKRNKLEEIIQNHIGETGTFENAREKALEEFTFTLFNRIAAIKVMEAHQLFPPIITKESIHGDRSFGHKAWLEENPSQRNEELEGLREYIKYAFNTLANDIALYSGSYPYALLPHPIELDEIINAFNAIQNDTQIESEIWKNDDILGWLYESYNNAKKQAFKDSKDKTEYDKVSLQSQVYTPKWVVEFLVNNSLGKLYLEMYPNSNIKNRYKIANAPSIKERDIKPLTEIKLIDPACGSGNFLLYAYDLFYQLYMDQIDNYGADYEEKDIPKLIIENNICGIDLDDRAIQLATLGLYIKAKQNRRTISNLKFNVISSDFFLPDFQEVKEIFETSNLTNEQQKLVEDIWDDLKYAYKFGSLVKVGEKIQAKVESIYEKVKREGQDLFNTVDIQDYYLFEQTFFKNLEIAVQKYASSNSNSFLVDKTSDAITFLKLVSQKYDVATANPPYTDSADFGKGLKKFIDDNYKKPYKFNSNLYATFIKRCYELTDEEGKIAMLHPLTFMYIKTFEDVRKFILDKTQITLLGELGLGGVFANSDVQADVVMYILSKNINEKNGIYFDLKKYKNHTSKPQIFEVIYNNYLEENQDNHTFELPQEKLKMIKSFPFIYWISDELRNMFKDLSLEKQAQVISGVKTGNNDGALRFWWEVDSEDWIPYAKGGPYNKWYGNIWLCVNWKNNAEYIQKQKSFSIIPDKYIFKKAITYSSSGSKKASFRVIEENNLFDMMGSGLLPKEEKLYNYFMGFLNSTFACYVLASLNPTAATQTGDVKRIPFKNPDNESYKIVSKLVEENIFIKKLLCTYSILENIYDKSPLAFSSANDLKQRILEYLNYENYLLTQVLINEAIINEEVFKVYGLTENDIKMVLEKEGQPVGNLPLDRDAKEEYLKSEIQDFKLDNIKNHIDSLSTQDFKTSFKENIISQLESMYQGNSNIEEFCIKHQVNPINVWYWFKESRTLPKPRMNDISMEFLADVLREVLMEDDDGIVPLVPNAGEKILYDRVHEKFIEKGFSQAQFSSFDSLLGKEINRYINEDFFKVFSNYIKLFKRLPMTPFIWHLSSGKEKGFEAFVIIYKWSRDNLLRLRSVYIENVERALVNKKIDLQDNNTAEAQNKKDIISKQLKEIDEFKTKIDELLEEGYDPQLDDGVGKNIAPLQKKKMISYDVLNAGQLKKYLNADW</sequence>
<evidence type="ECO:0000313" key="7">
    <source>
        <dbReference type="EMBL" id="KLD98057.1"/>
    </source>
</evidence>
<dbReference type="EMBL" id="JAIQ01000134">
    <property type="protein sequence ID" value="KLD98057.1"/>
    <property type="molecule type" value="Genomic_DNA"/>
</dbReference>
<keyword evidence="7" id="KW-0255">Endonuclease</keyword>
<name>A0A0G9K1F5_9BACT</name>
<accession>A0A0G9K1F5</accession>
<keyword evidence="4" id="KW-0949">S-adenosyl-L-methionine</keyword>
<dbReference type="GO" id="GO:0032259">
    <property type="term" value="P:methylation"/>
    <property type="evidence" value="ECO:0007669"/>
    <property type="project" value="UniProtKB-KW"/>
</dbReference>
<dbReference type="Gene3D" id="3.40.50.150">
    <property type="entry name" value="Vaccinia Virus protein VP39"/>
    <property type="match status" value="1"/>
</dbReference>
<dbReference type="InterPro" id="IPR047939">
    <property type="entry name" value="BREX_1_PglX"/>
</dbReference>
<dbReference type="GO" id="GO:0009007">
    <property type="term" value="F:site-specific DNA-methyltransferase (adenine-specific) activity"/>
    <property type="evidence" value="ECO:0007669"/>
    <property type="project" value="UniProtKB-EC"/>
</dbReference>
<dbReference type="Pfam" id="PF07669">
    <property type="entry name" value="Eco57I"/>
    <property type="match status" value="1"/>
</dbReference>
<dbReference type="AlphaFoldDB" id="A0A0G9K1F5"/>
<dbReference type="GO" id="GO:0004519">
    <property type="term" value="F:endonuclease activity"/>
    <property type="evidence" value="ECO:0007669"/>
    <property type="project" value="UniProtKB-KW"/>
</dbReference>
<keyword evidence="2" id="KW-0489">Methyltransferase</keyword>
<evidence type="ECO:0000256" key="4">
    <source>
        <dbReference type="ARBA" id="ARBA00022691"/>
    </source>
</evidence>
<dbReference type="RefSeq" id="WP_046997143.1">
    <property type="nucleotide sequence ID" value="NZ_JAIQ01000134.1"/>
</dbReference>
<dbReference type="InterPro" id="IPR050953">
    <property type="entry name" value="N4_N6_ade-DNA_methylase"/>
</dbReference>
<keyword evidence="7" id="KW-0540">Nuclease</keyword>
<organism evidence="7 8">
    <name type="scientific">Aliarcobacter butzleri L348</name>
    <dbReference type="NCBI Taxonomy" id="1447256"/>
    <lineage>
        <taxon>Bacteria</taxon>
        <taxon>Pseudomonadati</taxon>
        <taxon>Campylobacterota</taxon>
        <taxon>Epsilonproteobacteria</taxon>
        <taxon>Campylobacterales</taxon>
        <taxon>Arcobacteraceae</taxon>
        <taxon>Aliarcobacter</taxon>
    </lineage>
</organism>
<dbReference type="SUPFAM" id="SSF53335">
    <property type="entry name" value="S-adenosyl-L-methionine-dependent methyltransferases"/>
    <property type="match status" value="1"/>
</dbReference>
<evidence type="ECO:0000256" key="1">
    <source>
        <dbReference type="ARBA" id="ARBA00011900"/>
    </source>
</evidence>
<keyword evidence="7" id="KW-0378">Hydrolase</keyword>
<dbReference type="PANTHER" id="PTHR33841">
    <property type="entry name" value="DNA METHYLTRANSFERASE YEEA-RELATED"/>
    <property type="match status" value="1"/>
</dbReference>
<dbReference type="PRINTS" id="PR00507">
    <property type="entry name" value="N12N6MTFRASE"/>
</dbReference>
<dbReference type="InterPro" id="IPR029063">
    <property type="entry name" value="SAM-dependent_MTases_sf"/>
</dbReference>
<comment type="catalytic activity">
    <reaction evidence="5">
        <text>a 2'-deoxyadenosine in DNA + S-adenosyl-L-methionine = an N(6)-methyl-2'-deoxyadenosine in DNA + S-adenosyl-L-homocysteine + H(+)</text>
        <dbReference type="Rhea" id="RHEA:15197"/>
        <dbReference type="Rhea" id="RHEA-COMP:12418"/>
        <dbReference type="Rhea" id="RHEA-COMP:12419"/>
        <dbReference type="ChEBI" id="CHEBI:15378"/>
        <dbReference type="ChEBI" id="CHEBI:57856"/>
        <dbReference type="ChEBI" id="CHEBI:59789"/>
        <dbReference type="ChEBI" id="CHEBI:90615"/>
        <dbReference type="ChEBI" id="CHEBI:90616"/>
        <dbReference type="EC" id="2.1.1.72"/>
    </reaction>
</comment>